<proteinExistence type="predicted"/>
<organism evidence="1 2">
    <name type="scientific">Noviherbaspirillum humi</name>
    <dbReference type="NCBI Taxonomy" id="1688639"/>
    <lineage>
        <taxon>Bacteria</taxon>
        <taxon>Pseudomonadati</taxon>
        <taxon>Pseudomonadota</taxon>
        <taxon>Betaproteobacteria</taxon>
        <taxon>Burkholderiales</taxon>
        <taxon>Oxalobacteraceae</taxon>
        <taxon>Noviherbaspirillum</taxon>
    </lineage>
</organism>
<sequence length="89" mass="9664">MKIDDYLATLAPSDRSRLLGQLEGLQLAQRLISDQLAELNSASGEDDAAIQQLNNAIAMIRLAQVNLGNGIARFPILDVAEQFAIDRIS</sequence>
<dbReference type="Proteomes" id="UP000198284">
    <property type="component" value="Unassembled WGS sequence"/>
</dbReference>
<dbReference type="AlphaFoldDB" id="A0A239M231"/>
<evidence type="ECO:0000313" key="2">
    <source>
        <dbReference type="Proteomes" id="UP000198284"/>
    </source>
</evidence>
<accession>A0A239M231</accession>
<gene>
    <name evidence="1" type="ORF">SAMN06265795_1293</name>
</gene>
<evidence type="ECO:0000313" key="1">
    <source>
        <dbReference type="EMBL" id="SNT36004.1"/>
    </source>
</evidence>
<protein>
    <submittedName>
        <fullName evidence="1">Uncharacterized protein</fullName>
    </submittedName>
</protein>
<dbReference type="EMBL" id="FZOT01000029">
    <property type="protein sequence ID" value="SNT36004.1"/>
    <property type="molecule type" value="Genomic_DNA"/>
</dbReference>
<name>A0A239M231_9BURK</name>
<reference evidence="1 2" key="1">
    <citation type="submission" date="2017-06" db="EMBL/GenBank/DDBJ databases">
        <authorList>
            <person name="Kim H.J."/>
            <person name="Triplett B.A."/>
        </authorList>
    </citation>
    <scope>NUCLEOTIDE SEQUENCE [LARGE SCALE GENOMIC DNA]</scope>
    <source>
        <strain evidence="1 2">U15</strain>
    </source>
</reference>
<dbReference type="RefSeq" id="WP_089401739.1">
    <property type="nucleotide sequence ID" value="NZ_FZOT01000029.1"/>
</dbReference>
<keyword evidence="2" id="KW-1185">Reference proteome</keyword>